<dbReference type="SUPFAM" id="SSF56601">
    <property type="entry name" value="beta-lactamase/transpeptidase-like"/>
    <property type="match status" value="1"/>
</dbReference>
<feature type="signal peptide" evidence="1">
    <location>
        <begin position="1"/>
        <end position="27"/>
    </location>
</feature>
<dbReference type="EMBL" id="JBHUOZ010000001">
    <property type="protein sequence ID" value="MFD2919667.1"/>
    <property type="molecule type" value="Genomic_DNA"/>
</dbReference>
<dbReference type="EC" id="3.-.-.-" evidence="3"/>
<organism evidence="3 4">
    <name type="scientific">Terrimonas rubra</name>
    <dbReference type="NCBI Taxonomy" id="1035890"/>
    <lineage>
        <taxon>Bacteria</taxon>
        <taxon>Pseudomonadati</taxon>
        <taxon>Bacteroidota</taxon>
        <taxon>Chitinophagia</taxon>
        <taxon>Chitinophagales</taxon>
        <taxon>Chitinophagaceae</taxon>
        <taxon>Terrimonas</taxon>
    </lineage>
</organism>
<keyword evidence="3" id="KW-0378">Hydrolase</keyword>
<sequence>MSYKFQFNCLKFSFIGAFLLLFQLVNAQSFNDSELSSLLTSKQKQLGGNFVAVITNADTSIYKKEAGDVHSTKTVLPIGDCSQLITAMLVMKFVEEGKISLDDKIATYIPSFARYNKNYITIRHCLSHYTGIKQEKAGSRYAKKFKSLEELADHFASREIDYNAGEAFSYGLAGPNIAGRVLEVVGKRKFEVLVKQYLLSPLGMRRTNFNNTDFSAVRPADGANSSAEDMAILVRVLLNKGTYKGKQVLSSESVDELFKIHTTSGVIKTASRLTEGMPYTLAGWGNTTTNDSAASISLFDFEGNTLTIDMCKQYGYVSLVKEPQRLEGAIVTKEIKAITDKEFKSQCP</sequence>
<proteinExistence type="predicted"/>
<dbReference type="InterPro" id="IPR050789">
    <property type="entry name" value="Diverse_Enzym_Activities"/>
</dbReference>
<evidence type="ECO:0000313" key="4">
    <source>
        <dbReference type="Proteomes" id="UP001597511"/>
    </source>
</evidence>
<evidence type="ECO:0000256" key="1">
    <source>
        <dbReference type="SAM" id="SignalP"/>
    </source>
</evidence>
<accession>A0ABW6A6B5</accession>
<dbReference type="InterPro" id="IPR001466">
    <property type="entry name" value="Beta-lactam-related"/>
</dbReference>
<name>A0ABW6A6B5_9BACT</name>
<evidence type="ECO:0000259" key="2">
    <source>
        <dbReference type="Pfam" id="PF00144"/>
    </source>
</evidence>
<dbReference type="InterPro" id="IPR012338">
    <property type="entry name" value="Beta-lactam/transpept-like"/>
</dbReference>
<feature type="chain" id="PRO_5046519823" evidence="1">
    <location>
        <begin position="28"/>
        <end position="348"/>
    </location>
</feature>
<dbReference type="RefSeq" id="WP_386097080.1">
    <property type="nucleotide sequence ID" value="NZ_JBHUOZ010000001.1"/>
</dbReference>
<dbReference type="Pfam" id="PF00144">
    <property type="entry name" value="Beta-lactamase"/>
    <property type="match status" value="1"/>
</dbReference>
<keyword evidence="4" id="KW-1185">Reference proteome</keyword>
<dbReference type="PANTHER" id="PTHR43283">
    <property type="entry name" value="BETA-LACTAMASE-RELATED"/>
    <property type="match status" value="1"/>
</dbReference>
<feature type="domain" description="Beta-lactamase-related" evidence="2">
    <location>
        <begin position="43"/>
        <end position="253"/>
    </location>
</feature>
<dbReference type="GO" id="GO:0016787">
    <property type="term" value="F:hydrolase activity"/>
    <property type="evidence" value="ECO:0007669"/>
    <property type="project" value="UniProtKB-KW"/>
</dbReference>
<dbReference type="PANTHER" id="PTHR43283:SF3">
    <property type="entry name" value="BETA-LACTAMASE FAMILY PROTEIN (AFU_ORTHOLOGUE AFUA_5G07500)"/>
    <property type="match status" value="1"/>
</dbReference>
<gene>
    <name evidence="3" type="ORF">ACFS6H_08120</name>
</gene>
<reference evidence="4" key="1">
    <citation type="journal article" date="2019" name="Int. J. Syst. Evol. Microbiol.">
        <title>The Global Catalogue of Microorganisms (GCM) 10K type strain sequencing project: providing services to taxonomists for standard genome sequencing and annotation.</title>
        <authorList>
            <consortium name="The Broad Institute Genomics Platform"/>
            <consortium name="The Broad Institute Genome Sequencing Center for Infectious Disease"/>
            <person name="Wu L."/>
            <person name="Ma J."/>
        </authorList>
    </citation>
    <scope>NUCLEOTIDE SEQUENCE [LARGE SCALE GENOMIC DNA]</scope>
    <source>
        <strain evidence="4">KCTC 23299</strain>
    </source>
</reference>
<keyword evidence="1" id="KW-0732">Signal</keyword>
<protein>
    <submittedName>
        <fullName evidence="3">Serine hydrolase domain-containing protein</fullName>
        <ecNumber evidence="3">3.-.-.-</ecNumber>
    </submittedName>
</protein>
<comment type="caution">
    <text evidence="3">The sequence shown here is derived from an EMBL/GenBank/DDBJ whole genome shotgun (WGS) entry which is preliminary data.</text>
</comment>
<dbReference type="Gene3D" id="3.40.710.10">
    <property type="entry name" value="DD-peptidase/beta-lactamase superfamily"/>
    <property type="match status" value="1"/>
</dbReference>
<dbReference type="Proteomes" id="UP001597511">
    <property type="component" value="Unassembled WGS sequence"/>
</dbReference>
<evidence type="ECO:0000313" key="3">
    <source>
        <dbReference type="EMBL" id="MFD2919667.1"/>
    </source>
</evidence>